<name>A0A3N7JY16_9BURK</name>
<comment type="catalytic activity">
    <reaction evidence="10 11">
        <text>nicotinate beta-D-ribonucleotide + ATP + H(+) = deamido-NAD(+) + diphosphate</text>
        <dbReference type="Rhea" id="RHEA:22860"/>
        <dbReference type="ChEBI" id="CHEBI:15378"/>
        <dbReference type="ChEBI" id="CHEBI:30616"/>
        <dbReference type="ChEBI" id="CHEBI:33019"/>
        <dbReference type="ChEBI" id="CHEBI:57502"/>
        <dbReference type="ChEBI" id="CHEBI:58437"/>
        <dbReference type="EC" id="2.7.7.18"/>
    </reaction>
</comment>
<dbReference type="EC" id="2.7.7.18" evidence="11"/>
<dbReference type="UniPathway" id="UPA00253">
    <property type="reaction ID" value="UER00332"/>
</dbReference>
<dbReference type="Pfam" id="PF01467">
    <property type="entry name" value="CTP_transf_like"/>
    <property type="match status" value="1"/>
</dbReference>
<keyword evidence="7 11" id="KW-0547">Nucleotide-binding</keyword>
<evidence type="ECO:0000313" key="13">
    <source>
        <dbReference type="EMBL" id="RQP25729.1"/>
    </source>
</evidence>
<dbReference type="AlphaFoldDB" id="A0A3N7JY16"/>
<dbReference type="Gene3D" id="3.40.50.620">
    <property type="entry name" value="HUPs"/>
    <property type="match status" value="1"/>
</dbReference>
<keyword evidence="6 11" id="KW-0548">Nucleotidyltransferase</keyword>
<evidence type="ECO:0000256" key="6">
    <source>
        <dbReference type="ARBA" id="ARBA00022695"/>
    </source>
</evidence>
<reference evidence="13 14" key="1">
    <citation type="submission" date="2018-08" db="EMBL/GenBank/DDBJ databases">
        <authorList>
            <person name="Khan S.A."/>
            <person name="Jeon C.O."/>
            <person name="Chun B.H."/>
            <person name="Jeong S.E."/>
        </authorList>
    </citation>
    <scope>NUCLEOTIDE SEQUENCE [LARGE SCALE GENOMIC DNA]</scope>
    <source>
        <strain evidence="13 14">S-16</strain>
    </source>
</reference>
<comment type="pathway">
    <text evidence="2 11">Cofactor biosynthesis; NAD(+) biosynthesis; deamido-NAD(+) from nicotinate D-ribonucleotide: step 1/1.</text>
</comment>
<dbReference type="NCBIfam" id="NF000840">
    <property type="entry name" value="PRK00071.1-3"/>
    <property type="match status" value="1"/>
</dbReference>
<dbReference type="NCBIfam" id="TIGR00125">
    <property type="entry name" value="cyt_tran_rel"/>
    <property type="match status" value="1"/>
</dbReference>
<dbReference type="Proteomes" id="UP000267464">
    <property type="component" value="Unassembled WGS sequence"/>
</dbReference>
<evidence type="ECO:0000313" key="14">
    <source>
        <dbReference type="Proteomes" id="UP000267464"/>
    </source>
</evidence>
<evidence type="ECO:0000256" key="9">
    <source>
        <dbReference type="ARBA" id="ARBA00023027"/>
    </source>
</evidence>
<dbReference type="GO" id="GO:0005524">
    <property type="term" value="F:ATP binding"/>
    <property type="evidence" value="ECO:0007669"/>
    <property type="project" value="UniProtKB-KW"/>
</dbReference>
<keyword evidence="8 11" id="KW-0067">ATP-binding</keyword>
<comment type="function">
    <text evidence="1 11">Catalyzes the reversible adenylation of nicotinate mononucleotide (NaMN) to nicotinic acid adenine dinucleotide (NaAD).</text>
</comment>
<organism evidence="13 14">
    <name type="scientific">Piscinibacter terrae</name>
    <dbReference type="NCBI Taxonomy" id="2496871"/>
    <lineage>
        <taxon>Bacteria</taxon>
        <taxon>Pseudomonadati</taxon>
        <taxon>Pseudomonadota</taxon>
        <taxon>Betaproteobacteria</taxon>
        <taxon>Burkholderiales</taxon>
        <taxon>Sphaerotilaceae</taxon>
        <taxon>Piscinibacter</taxon>
    </lineage>
</organism>
<protein>
    <recommendedName>
        <fullName evidence="11">Probable nicotinate-nucleotide adenylyltransferase</fullName>
        <ecNumber evidence="11">2.7.7.18</ecNumber>
    </recommendedName>
    <alternativeName>
        <fullName evidence="11">Deamido-NAD(+) diphosphorylase</fullName>
    </alternativeName>
    <alternativeName>
        <fullName evidence="11">Deamido-NAD(+) pyrophosphorylase</fullName>
    </alternativeName>
    <alternativeName>
        <fullName evidence="11">Nicotinate mononucleotide adenylyltransferase</fullName>
        <shortName evidence="11">NaMN adenylyltransferase</shortName>
    </alternativeName>
</protein>
<dbReference type="OrthoDB" id="5295945at2"/>
<evidence type="ECO:0000256" key="2">
    <source>
        <dbReference type="ARBA" id="ARBA00005019"/>
    </source>
</evidence>
<reference evidence="13 14" key="2">
    <citation type="submission" date="2018-12" db="EMBL/GenBank/DDBJ databases">
        <title>Rhizobacter gummiphilus sp. nov., a rubber-degrading bacterium isolated from the soil of a botanical garden in Japan.</title>
        <authorList>
            <person name="Shunsuke S.S."/>
        </authorList>
    </citation>
    <scope>NUCLEOTIDE SEQUENCE [LARGE SCALE GENOMIC DNA]</scope>
    <source>
        <strain evidence="13 14">S-16</strain>
    </source>
</reference>
<proteinExistence type="inferred from homology"/>
<evidence type="ECO:0000256" key="3">
    <source>
        <dbReference type="ARBA" id="ARBA00009014"/>
    </source>
</evidence>
<dbReference type="NCBIfam" id="TIGR00482">
    <property type="entry name" value="nicotinate (nicotinamide) nucleotide adenylyltransferase"/>
    <property type="match status" value="1"/>
</dbReference>
<keyword evidence="9 11" id="KW-0520">NAD</keyword>
<dbReference type="CDD" id="cd02165">
    <property type="entry name" value="NMNAT"/>
    <property type="match status" value="1"/>
</dbReference>
<dbReference type="HAMAP" id="MF_00244">
    <property type="entry name" value="NaMN_adenylyltr"/>
    <property type="match status" value="1"/>
</dbReference>
<dbReference type="PANTHER" id="PTHR39321:SF3">
    <property type="entry name" value="PHOSPHOPANTETHEINE ADENYLYLTRANSFERASE"/>
    <property type="match status" value="1"/>
</dbReference>
<dbReference type="EMBL" id="QUSW01000001">
    <property type="protein sequence ID" value="RQP25729.1"/>
    <property type="molecule type" value="Genomic_DNA"/>
</dbReference>
<keyword evidence="4 11" id="KW-0662">Pyridine nucleotide biosynthesis</keyword>
<comment type="caution">
    <text evidence="13">The sequence shown here is derived from an EMBL/GenBank/DDBJ whole genome shotgun (WGS) entry which is preliminary data.</text>
</comment>
<evidence type="ECO:0000256" key="8">
    <source>
        <dbReference type="ARBA" id="ARBA00022840"/>
    </source>
</evidence>
<evidence type="ECO:0000259" key="12">
    <source>
        <dbReference type="Pfam" id="PF01467"/>
    </source>
</evidence>
<evidence type="ECO:0000256" key="1">
    <source>
        <dbReference type="ARBA" id="ARBA00002324"/>
    </source>
</evidence>
<sequence>MGVKRIGLLGGSFDPPHNAHLALARTALEHLRLDELWWLPQGHAYQKTRALSSKADRRAMLELAIAGEPRFRLEDCELERDGPTYSIDTVRELSAREPADWFFIIGQDQYANLHTWRDWPELLQRVTLAVAAREGTPVVATPEIAAVPHRVALLPLPRMDVSSTAIRTAATEGRDYTDMVPGPVARYIDQHHLYRGIPRS</sequence>
<comment type="similarity">
    <text evidence="3 11">Belongs to the NadD family.</text>
</comment>
<dbReference type="SUPFAM" id="SSF52374">
    <property type="entry name" value="Nucleotidylyl transferase"/>
    <property type="match status" value="1"/>
</dbReference>
<dbReference type="GO" id="GO:0009435">
    <property type="term" value="P:NAD+ biosynthetic process"/>
    <property type="evidence" value="ECO:0007669"/>
    <property type="project" value="UniProtKB-UniRule"/>
</dbReference>
<keyword evidence="14" id="KW-1185">Reference proteome</keyword>
<evidence type="ECO:0000256" key="5">
    <source>
        <dbReference type="ARBA" id="ARBA00022679"/>
    </source>
</evidence>
<evidence type="ECO:0000256" key="11">
    <source>
        <dbReference type="HAMAP-Rule" id="MF_00244"/>
    </source>
</evidence>
<evidence type="ECO:0000256" key="10">
    <source>
        <dbReference type="ARBA" id="ARBA00048721"/>
    </source>
</evidence>
<dbReference type="InterPro" id="IPR014729">
    <property type="entry name" value="Rossmann-like_a/b/a_fold"/>
</dbReference>
<dbReference type="InterPro" id="IPR005248">
    <property type="entry name" value="NadD/NMNAT"/>
</dbReference>
<keyword evidence="5 11" id="KW-0808">Transferase</keyword>
<gene>
    <name evidence="11 13" type="primary">nadD</name>
    <name evidence="13" type="ORF">DZC73_01255</name>
</gene>
<dbReference type="InterPro" id="IPR004821">
    <property type="entry name" value="Cyt_trans-like"/>
</dbReference>
<dbReference type="GO" id="GO:0004515">
    <property type="term" value="F:nicotinate-nucleotide adenylyltransferase activity"/>
    <property type="evidence" value="ECO:0007669"/>
    <property type="project" value="UniProtKB-UniRule"/>
</dbReference>
<dbReference type="PANTHER" id="PTHR39321">
    <property type="entry name" value="NICOTINATE-NUCLEOTIDE ADENYLYLTRANSFERASE-RELATED"/>
    <property type="match status" value="1"/>
</dbReference>
<evidence type="ECO:0000256" key="4">
    <source>
        <dbReference type="ARBA" id="ARBA00022642"/>
    </source>
</evidence>
<feature type="domain" description="Cytidyltransferase-like" evidence="12">
    <location>
        <begin position="8"/>
        <end position="168"/>
    </location>
</feature>
<evidence type="ECO:0000256" key="7">
    <source>
        <dbReference type="ARBA" id="ARBA00022741"/>
    </source>
</evidence>
<accession>A0A3N7JY16</accession>